<feature type="compositionally biased region" description="Polar residues" evidence="2">
    <location>
        <begin position="714"/>
        <end position="735"/>
    </location>
</feature>
<dbReference type="InterPro" id="IPR036181">
    <property type="entry name" value="MIT_dom_sf"/>
</dbReference>
<reference evidence="5" key="1">
    <citation type="journal article" date="2010" name="Genome Res.">
        <title>Population genomic sequencing of Coccidioides fungi reveals recent hybridization and transposon control.</title>
        <authorList>
            <person name="Neafsey D.E."/>
            <person name="Barker B.M."/>
            <person name="Sharpton T.J."/>
            <person name="Stajich J.E."/>
            <person name="Park D.J."/>
            <person name="Whiston E."/>
            <person name="Hung C.-Y."/>
            <person name="McMahan C."/>
            <person name="White J."/>
            <person name="Sykes S."/>
            <person name="Heiman D."/>
            <person name="Young S."/>
            <person name="Zeng Q."/>
            <person name="Abouelleil A."/>
            <person name="Aftuck L."/>
            <person name="Bessette D."/>
            <person name="Brown A."/>
            <person name="FitzGerald M."/>
            <person name="Lui A."/>
            <person name="Macdonald J.P."/>
            <person name="Priest M."/>
            <person name="Orbach M.J."/>
            <person name="Galgiani J.N."/>
            <person name="Kirkland T.N."/>
            <person name="Cole G.T."/>
            <person name="Birren B.W."/>
            <person name="Henn M.R."/>
            <person name="Taylor J.W."/>
            <person name="Rounsley S.D."/>
        </authorList>
    </citation>
    <scope>NUCLEOTIDE SEQUENCE [LARGE SCALE GENOMIC DNA]</scope>
    <source>
        <strain evidence="5">RMSCC 2394</strain>
    </source>
</reference>
<feature type="region of interest" description="Disordered" evidence="2">
    <location>
        <begin position="432"/>
        <end position="507"/>
    </location>
</feature>
<dbReference type="PANTHER" id="PTHR37327:SF1">
    <property type="entry name" value="MICROTUBULE INTERACTING AND TRANSPORT DOMAIN-CONTAINING PROTEIN"/>
    <property type="match status" value="1"/>
</dbReference>
<feature type="compositionally biased region" description="Polar residues" evidence="2">
    <location>
        <begin position="482"/>
        <end position="499"/>
    </location>
</feature>
<dbReference type="SUPFAM" id="SSF116846">
    <property type="entry name" value="MIT domain"/>
    <property type="match status" value="1"/>
</dbReference>
<feature type="compositionally biased region" description="Basic and acidic residues" evidence="2">
    <location>
        <begin position="1"/>
        <end position="11"/>
    </location>
</feature>
<dbReference type="Pfam" id="PF04212">
    <property type="entry name" value="MIT"/>
    <property type="match status" value="1"/>
</dbReference>
<dbReference type="OrthoDB" id="2245455at2759"/>
<dbReference type="EMBL" id="DS028093">
    <property type="protein sequence ID" value="KMP00869.1"/>
    <property type="molecule type" value="Genomic_DNA"/>
</dbReference>
<feature type="compositionally biased region" description="Polar residues" evidence="2">
    <location>
        <begin position="232"/>
        <end position="259"/>
    </location>
</feature>
<feature type="region of interest" description="Disordered" evidence="2">
    <location>
        <begin position="685"/>
        <end position="735"/>
    </location>
</feature>
<evidence type="ECO:0000259" key="3">
    <source>
        <dbReference type="SMART" id="SM00745"/>
    </source>
</evidence>
<evidence type="ECO:0000256" key="2">
    <source>
        <dbReference type="SAM" id="MobiDB-lite"/>
    </source>
</evidence>
<protein>
    <recommendedName>
        <fullName evidence="3">MIT domain-containing protein</fullName>
    </recommendedName>
</protein>
<feature type="domain" description="MIT" evidence="3">
    <location>
        <begin position="16"/>
        <end position="94"/>
    </location>
</feature>
<dbReference type="Gene3D" id="1.20.58.80">
    <property type="entry name" value="Phosphotransferase system, lactose/cellobiose-type IIA subunit"/>
    <property type="match status" value="1"/>
</dbReference>
<dbReference type="SMART" id="SM00745">
    <property type="entry name" value="MIT"/>
    <property type="match status" value="1"/>
</dbReference>
<evidence type="ECO:0000313" key="4">
    <source>
        <dbReference type="EMBL" id="KMP00869.1"/>
    </source>
</evidence>
<proteinExistence type="predicted"/>
<keyword evidence="1" id="KW-0175">Coiled coil</keyword>
<dbReference type="PANTHER" id="PTHR37327">
    <property type="entry name" value="CHROMOSOME 1, WHOLE GENOME SHOTGUN SEQUENCE"/>
    <property type="match status" value="1"/>
</dbReference>
<accession>A0A0J6Y1J3</accession>
<dbReference type="InterPro" id="IPR007330">
    <property type="entry name" value="MIT_dom"/>
</dbReference>
<feature type="region of interest" description="Disordered" evidence="2">
    <location>
        <begin position="90"/>
        <end position="109"/>
    </location>
</feature>
<feature type="compositionally biased region" description="Low complexity" evidence="2">
    <location>
        <begin position="685"/>
        <end position="703"/>
    </location>
</feature>
<dbReference type="Proteomes" id="UP000054565">
    <property type="component" value="Unassembled WGS sequence"/>
</dbReference>
<feature type="region of interest" description="Disordered" evidence="2">
    <location>
        <begin position="139"/>
        <end position="276"/>
    </location>
</feature>
<organism evidence="4 5">
    <name type="scientific">Coccidioides immitis RMSCC 2394</name>
    <dbReference type="NCBI Taxonomy" id="404692"/>
    <lineage>
        <taxon>Eukaryota</taxon>
        <taxon>Fungi</taxon>
        <taxon>Dikarya</taxon>
        <taxon>Ascomycota</taxon>
        <taxon>Pezizomycotina</taxon>
        <taxon>Eurotiomycetes</taxon>
        <taxon>Eurotiomycetidae</taxon>
        <taxon>Onygenales</taxon>
        <taxon>Onygenaceae</taxon>
        <taxon>Coccidioides</taxon>
    </lineage>
</organism>
<name>A0A0J6Y1J3_COCIT</name>
<sequence>MDAAQERERSRRGSSQKSMLSKALQKANTAVLLDNAANYEGAIDAYSDACDLLMQVMRRTDGGDEKQKLEEIRTTYTTRITELRRLGLSSRSGGKALPERPLSDESLSPSAFSFRSDVHDELDEDDPYVIETATATRILNNPSYMTDPSEPRTLPPSQIPPRRQSLLPSAFDDEVRFSRPKKPSLLRAGSSSNLPTLAEQLDESSLSGDRNSEGNAFHHQSPSRDPPLPPRTVSQQSEYRNQLSSHLQPDFNNESTSWLDNGDSGGSSASSLRSRSSSLYLRKRDRMASGGTEAAFDAALDAAVEAAYDEGLEPADDSDDMSAEDDIVLNVRRNVERAKQKVREAEMEAEAISAKERETRRIQEEAFHEMMDVFDFDLQSKSALPRQTGHMSPSLTTKDVSTTGFTAPWQNTEPKSAFTIQRLKYNHAAAGSAESLPIQSPVAPFPDLQADEDEDDSMDHRSSGHTVSKVASAPDTLRKDTIFSQSKSARGKQLSISTEDTGRVPESPLVSAFPASMRKGPHMSVSTAGSPSVGAPHHIFDGTFHSAMAPGCPDSSTPNPPAALEPCPQSFLLRPFWLMRCIYQSITHPRGAYLTTKLFVPRDVWRVKNVKLKAVEEKISNCDLLTAALLKVAQVDTNDADAVLEEMQSLDTILDQVQLALSKKLGNEVGVNGAMHLFKSASSEDSSTFSEQSSRSSSGGSRSYLTPFRKLRSKSSGPNAGPSTSATKEASKDNLTMHSLPMNTTLNLRAPKRNLPELKCTGPNANYMNALARLCDAAQVLDQIARQVEDPGLKHTSETQVGLELCARHAAEFFGFYVCRFALNDIGLMIDKFIKRGSEWVLV</sequence>
<gene>
    <name evidence="4" type="ORF">CIRG_01011</name>
</gene>
<evidence type="ECO:0000256" key="1">
    <source>
        <dbReference type="SAM" id="Coils"/>
    </source>
</evidence>
<feature type="region of interest" description="Disordered" evidence="2">
    <location>
        <begin position="1"/>
        <end position="21"/>
    </location>
</feature>
<feature type="compositionally biased region" description="Low complexity" evidence="2">
    <location>
        <begin position="266"/>
        <end position="276"/>
    </location>
</feature>
<feature type="coiled-coil region" evidence="1">
    <location>
        <begin position="328"/>
        <end position="355"/>
    </location>
</feature>
<dbReference type="AlphaFoldDB" id="A0A0J6Y1J3"/>
<evidence type="ECO:0000313" key="5">
    <source>
        <dbReference type="Proteomes" id="UP000054565"/>
    </source>
</evidence>